<dbReference type="EMBL" id="LAZR01021873">
    <property type="protein sequence ID" value="KKL83822.1"/>
    <property type="molecule type" value="Genomic_DNA"/>
</dbReference>
<evidence type="ECO:0000313" key="2">
    <source>
        <dbReference type="EMBL" id="KKL83822.1"/>
    </source>
</evidence>
<keyword evidence="1" id="KW-1133">Transmembrane helix</keyword>
<proteinExistence type="predicted"/>
<protein>
    <submittedName>
        <fullName evidence="2">Uncharacterized protein</fullName>
    </submittedName>
</protein>
<reference evidence="2" key="1">
    <citation type="journal article" date="2015" name="Nature">
        <title>Complex archaea that bridge the gap between prokaryotes and eukaryotes.</title>
        <authorList>
            <person name="Spang A."/>
            <person name="Saw J.H."/>
            <person name="Jorgensen S.L."/>
            <person name="Zaremba-Niedzwiedzka K."/>
            <person name="Martijn J."/>
            <person name="Lind A.E."/>
            <person name="van Eijk R."/>
            <person name="Schleper C."/>
            <person name="Guy L."/>
            <person name="Ettema T.J."/>
        </authorList>
    </citation>
    <scope>NUCLEOTIDE SEQUENCE</scope>
</reference>
<evidence type="ECO:0000256" key="1">
    <source>
        <dbReference type="SAM" id="Phobius"/>
    </source>
</evidence>
<organism evidence="2">
    <name type="scientific">marine sediment metagenome</name>
    <dbReference type="NCBI Taxonomy" id="412755"/>
    <lineage>
        <taxon>unclassified sequences</taxon>
        <taxon>metagenomes</taxon>
        <taxon>ecological metagenomes</taxon>
    </lineage>
</organism>
<gene>
    <name evidence="2" type="ORF">LCGC14_1970930</name>
</gene>
<feature type="transmembrane region" description="Helical" evidence="1">
    <location>
        <begin position="6"/>
        <end position="26"/>
    </location>
</feature>
<dbReference type="AlphaFoldDB" id="A0A0F9I8T5"/>
<keyword evidence="1" id="KW-0472">Membrane</keyword>
<comment type="caution">
    <text evidence="2">The sequence shown here is derived from an EMBL/GenBank/DDBJ whole genome shotgun (WGS) entry which is preliminary data.</text>
</comment>
<sequence length="113" mass="12237">MNDIAKGVIIGAVTVGLPLFFGYIFVVKENQLKIAGIEKELTRYNNQMGRTGGAISALKLFVVTAHPDKDYISLASARKLQTLKPSEIMVLASELSKIESQDATFSYAAISAE</sequence>
<feature type="non-terminal residue" evidence="2">
    <location>
        <position position="113"/>
    </location>
</feature>
<name>A0A0F9I8T5_9ZZZZ</name>
<accession>A0A0F9I8T5</accession>
<keyword evidence="1" id="KW-0812">Transmembrane</keyword>